<dbReference type="Pfam" id="PF13556">
    <property type="entry name" value="HTH_30"/>
    <property type="match status" value="1"/>
</dbReference>
<accession>A0A1N7EX83</accession>
<dbReference type="PANTHER" id="PTHR33744:SF1">
    <property type="entry name" value="DNA-BINDING TRANSCRIPTIONAL ACTIVATOR ADER"/>
    <property type="match status" value="1"/>
</dbReference>
<dbReference type="STRING" id="1344003.SAMN05445060_1611"/>
<proteinExistence type="inferred from homology"/>
<name>A0A1N7EX83_9NOCA</name>
<dbReference type="Pfam" id="PF14361">
    <property type="entry name" value="RsbRD_N"/>
    <property type="match status" value="1"/>
</dbReference>
<dbReference type="InterPro" id="IPR042070">
    <property type="entry name" value="PucR_C-HTH_sf"/>
</dbReference>
<reference evidence="5 6" key="1">
    <citation type="submission" date="2017-01" db="EMBL/GenBank/DDBJ databases">
        <authorList>
            <person name="Mah S.A."/>
            <person name="Swanson W.J."/>
            <person name="Moy G.W."/>
            <person name="Vacquier V.D."/>
        </authorList>
    </citation>
    <scope>NUCLEOTIDE SEQUENCE [LARGE SCALE GENOMIC DNA]</scope>
    <source>
        <strain evidence="5 6">CPCC 203464</strain>
    </source>
</reference>
<dbReference type="Pfam" id="PF17853">
    <property type="entry name" value="GGDEF_2"/>
    <property type="match status" value="1"/>
</dbReference>
<evidence type="ECO:0000313" key="5">
    <source>
        <dbReference type="EMBL" id="SIR92686.1"/>
    </source>
</evidence>
<protein>
    <submittedName>
        <fullName evidence="5">DNA-binding transcriptional regulator, PucR family</fullName>
    </submittedName>
</protein>
<dbReference type="RefSeq" id="WP_076478372.1">
    <property type="nucleotide sequence ID" value="NZ_FTNT01000004.1"/>
</dbReference>
<organism evidence="5 6">
    <name type="scientific">Williamsia sterculiae</name>
    <dbReference type="NCBI Taxonomy" id="1344003"/>
    <lineage>
        <taxon>Bacteria</taxon>
        <taxon>Bacillati</taxon>
        <taxon>Actinomycetota</taxon>
        <taxon>Actinomycetes</taxon>
        <taxon>Mycobacteriales</taxon>
        <taxon>Nocardiaceae</taxon>
        <taxon>Williamsia</taxon>
    </lineage>
</organism>
<dbReference type="GO" id="GO:0003677">
    <property type="term" value="F:DNA binding"/>
    <property type="evidence" value="ECO:0007669"/>
    <property type="project" value="UniProtKB-KW"/>
</dbReference>
<evidence type="ECO:0000259" key="3">
    <source>
        <dbReference type="Pfam" id="PF14361"/>
    </source>
</evidence>
<feature type="domain" description="CdaR GGDEF-like" evidence="4">
    <location>
        <begin position="192"/>
        <end position="296"/>
    </location>
</feature>
<keyword evidence="6" id="KW-1185">Reference proteome</keyword>
<dbReference type="OrthoDB" id="3663486at2"/>
<feature type="domain" description="RsbT co-antagonist protein RsbRD N-terminal" evidence="3">
    <location>
        <begin position="64"/>
        <end position="171"/>
    </location>
</feature>
<evidence type="ECO:0000313" key="6">
    <source>
        <dbReference type="Proteomes" id="UP000186218"/>
    </source>
</evidence>
<dbReference type="InterPro" id="IPR025736">
    <property type="entry name" value="PucR_C-HTH_dom"/>
</dbReference>
<keyword evidence="5" id="KW-0238">DNA-binding</keyword>
<gene>
    <name evidence="5" type="ORF">SAMN05445060_1611</name>
</gene>
<dbReference type="PANTHER" id="PTHR33744">
    <property type="entry name" value="CARBOHYDRATE DIACID REGULATOR"/>
    <property type="match status" value="1"/>
</dbReference>
<dbReference type="Gene3D" id="1.10.10.2840">
    <property type="entry name" value="PucR C-terminal helix-turn-helix domain"/>
    <property type="match status" value="1"/>
</dbReference>
<comment type="similarity">
    <text evidence="1">Belongs to the CdaR family.</text>
</comment>
<dbReference type="EMBL" id="FTNT01000004">
    <property type="protein sequence ID" value="SIR92686.1"/>
    <property type="molecule type" value="Genomic_DNA"/>
</dbReference>
<sequence>METPDCSPAVRELIRRSAEAVLTAPTSWFTEIEDAAFSASDMQPVAVDPEWRAFAIRGTHTLLLHWASVNAADPGHAVPPLVDDLRNIAQVIVHRGHTEASVEAYRLGQNVAWRRWMKIAFSLSTDVADLEDMLDITSESIGTFVDATITALTAEITRERERAQRSREADRLESVSLLIDGGRPDIPSTEFLLGYRLDQTHTAVVVWTTEASPQLTKMERAVDELAEQVGARGSTRVTASPGTVWGWLGGVDIGQLHDTTKNTPDSTPWRIAVGSTGRGRDGFRTSHLDALSTQRMMARMKTEHTVATFDDVEGILLLTSSPDHADRFVTHTLGPLAGAHPELREAVRVYLREQCNASKAANSLFAHRNTLLRRIKHANNLLPRPIEDNALNIGMALEIAYWRGSVATDQHNAPG</sequence>
<evidence type="ECO:0000259" key="4">
    <source>
        <dbReference type="Pfam" id="PF17853"/>
    </source>
</evidence>
<evidence type="ECO:0000256" key="1">
    <source>
        <dbReference type="ARBA" id="ARBA00006754"/>
    </source>
</evidence>
<evidence type="ECO:0000259" key="2">
    <source>
        <dbReference type="Pfam" id="PF13556"/>
    </source>
</evidence>
<dbReference type="InterPro" id="IPR051448">
    <property type="entry name" value="CdaR-like_regulators"/>
</dbReference>
<dbReference type="InterPro" id="IPR041522">
    <property type="entry name" value="CdaR_GGDEF"/>
</dbReference>
<dbReference type="Proteomes" id="UP000186218">
    <property type="component" value="Unassembled WGS sequence"/>
</dbReference>
<dbReference type="AlphaFoldDB" id="A0A1N7EX83"/>
<feature type="domain" description="PucR C-terminal helix-turn-helix" evidence="2">
    <location>
        <begin position="343"/>
        <end position="398"/>
    </location>
</feature>
<dbReference type="InterPro" id="IPR025751">
    <property type="entry name" value="RsbRD_N_dom"/>
</dbReference>